<protein>
    <submittedName>
        <fullName evidence="1">Uncharacterized protein</fullName>
    </submittedName>
</protein>
<dbReference type="AlphaFoldDB" id="A0A835HKA5"/>
<evidence type="ECO:0000313" key="2">
    <source>
        <dbReference type="Proteomes" id="UP000631114"/>
    </source>
</evidence>
<dbReference type="Proteomes" id="UP000631114">
    <property type="component" value="Unassembled WGS sequence"/>
</dbReference>
<accession>A0A835HKA5</accession>
<reference evidence="1 2" key="1">
    <citation type="submission" date="2020-10" db="EMBL/GenBank/DDBJ databases">
        <title>The Coptis chinensis genome and diversification of protoberbering-type alkaloids.</title>
        <authorList>
            <person name="Wang B."/>
            <person name="Shu S."/>
            <person name="Song C."/>
            <person name="Liu Y."/>
        </authorList>
    </citation>
    <scope>NUCLEOTIDE SEQUENCE [LARGE SCALE GENOMIC DNA]</scope>
    <source>
        <strain evidence="1">HL-2020</strain>
        <tissue evidence="1">Leaf</tissue>
    </source>
</reference>
<proteinExistence type="predicted"/>
<keyword evidence="2" id="KW-1185">Reference proteome</keyword>
<organism evidence="1 2">
    <name type="scientific">Coptis chinensis</name>
    <dbReference type="NCBI Taxonomy" id="261450"/>
    <lineage>
        <taxon>Eukaryota</taxon>
        <taxon>Viridiplantae</taxon>
        <taxon>Streptophyta</taxon>
        <taxon>Embryophyta</taxon>
        <taxon>Tracheophyta</taxon>
        <taxon>Spermatophyta</taxon>
        <taxon>Magnoliopsida</taxon>
        <taxon>Ranunculales</taxon>
        <taxon>Ranunculaceae</taxon>
        <taxon>Coptidoideae</taxon>
        <taxon>Coptis</taxon>
    </lineage>
</organism>
<comment type="caution">
    <text evidence="1">The sequence shown here is derived from an EMBL/GenBank/DDBJ whole genome shotgun (WGS) entry which is preliminary data.</text>
</comment>
<name>A0A835HKA5_9MAGN</name>
<dbReference type="EMBL" id="JADFTS010000006">
    <property type="protein sequence ID" value="KAF9599643.1"/>
    <property type="molecule type" value="Genomic_DNA"/>
</dbReference>
<dbReference type="OrthoDB" id="440455at2759"/>
<evidence type="ECO:0000313" key="1">
    <source>
        <dbReference type="EMBL" id="KAF9599643.1"/>
    </source>
</evidence>
<gene>
    <name evidence="1" type="ORF">IFM89_001589</name>
</gene>
<sequence length="273" mass="30569">MQRWRTRSKGIREVSHLKVSPLFCSSSSVRRCSNFEMEDEKRFNNYISPVAAECSEYIYICQYDLSANVEYSLQLLEKALNESEDLDSAIKSLNELRLGSVERDSTSAAINTNLPTQGIERIHASLSNCMMQKPVPQRVLEILEKSIKTQVGAAAVDDLHKGLQLRNWVCTGDDVDKPTDLDEVSAKMEWHCFGLEEEPAYARVTFPSASLIVPPNPLPFPWTELSVLSIYESTVAGSHLIHCGTSSLKFNSSPNLATKILREADSLTSTKFF</sequence>